<dbReference type="Proteomes" id="UP000017836">
    <property type="component" value="Unassembled WGS sequence"/>
</dbReference>
<dbReference type="Gramene" id="ERN00284">
    <property type="protein sequence ID" value="ERN00284"/>
    <property type="gene ID" value="AMTR_s00107p00031650"/>
</dbReference>
<dbReference type="HOGENOM" id="CLU_194039_0_0_1"/>
<feature type="region of interest" description="Disordered" evidence="1">
    <location>
        <begin position="1"/>
        <end position="34"/>
    </location>
</feature>
<dbReference type="AlphaFoldDB" id="W1NY49"/>
<evidence type="ECO:0000256" key="1">
    <source>
        <dbReference type="SAM" id="MobiDB-lite"/>
    </source>
</evidence>
<organism evidence="2 3">
    <name type="scientific">Amborella trichopoda</name>
    <dbReference type="NCBI Taxonomy" id="13333"/>
    <lineage>
        <taxon>Eukaryota</taxon>
        <taxon>Viridiplantae</taxon>
        <taxon>Streptophyta</taxon>
        <taxon>Embryophyta</taxon>
        <taxon>Tracheophyta</taxon>
        <taxon>Spermatophyta</taxon>
        <taxon>Magnoliopsida</taxon>
        <taxon>Amborellales</taxon>
        <taxon>Amborellaceae</taxon>
        <taxon>Amborella</taxon>
    </lineage>
</organism>
<proteinExistence type="predicted"/>
<name>W1NY49_AMBTC</name>
<evidence type="ECO:0000313" key="3">
    <source>
        <dbReference type="Proteomes" id="UP000017836"/>
    </source>
</evidence>
<feature type="compositionally biased region" description="Polar residues" evidence="1">
    <location>
        <begin position="13"/>
        <end position="30"/>
    </location>
</feature>
<dbReference type="EMBL" id="KI394917">
    <property type="protein sequence ID" value="ERN00284.1"/>
    <property type="molecule type" value="Genomic_DNA"/>
</dbReference>
<evidence type="ECO:0000313" key="2">
    <source>
        <dbReference type="EMBL" id="ERN00284.1"/>
    </source>
</evidence>
<gene>
    <name evidence="2" type="ORF">AMTR_s00107p00031650</name>
</gene>
<reference evidence="3" key="1">
    <citation type="journal article" date="2013" name="Science">
        <title>The Amborella genome and the evolution of flowering plants.</title>
        <authorList>
            <consortium name="Amborella Genome Project"/>
        </authorList>
    </citation>
    <scope>NUCLEOTIDE SEQUENCE [LARGE SCALE GENOMIC DNA]</scope>
</reference>
<keyword evidence="3" id="KW-1185">Reference proteome</keyword>
<accession>W1NY49</accession>
<protein>
    <submittedName>
        <fullName evidence="2">Uncharacterized protein</fullName>
    </submittedName>
</protein>
<sequence>MEPEQESVVEGPSSRNSQRNVLPNQDQNIQVAPDPELVLERDMEDIEPMRAHVEDLVTRFN</sequence>